<dbReference type="PIRSF" id="PIRSF005925">
    <property type="entry name" value="Dos"/>
    <property type="match status" value="1"/>
</dbReference>
<evidence type="ECO:0008006" key="8">
    <source>
        <dbReference type="Google" id="ProtNLM"/>
    </source>
</evidence>
<evidence type="ECO:0000256" key="2">
    <source>
        <dbReference type="SAM" id="Phobius"/>
    </source>
</evidence>
<dbReference type="SUPFAM" id="SSF141868">
    <property type="entry name" value="EAL domain-like"/>
    <property type="match status" value="1"/>
</dbReference>
<dbReference type="SMART" id="SM00052">
    <property type="entry name" value="EAL"/>
    <property type="match status" value="1"/>
</dbReference>
<dbReference type="STRING" id="281362.AT959_08450"/>
<dbReference type="InterPro" id="IPR000014">
    <property type="entry name" value="PAS"/>
</dbReference>
<dbReference type="InterPro" id="IPR052155">
    <property type="entry name" value="Biofilm_reg_signaling"/>
</dbReference>
<evidence type="ECO:0000313" key="6">
    <source>
        <dbReference type="EMBL" id="KXB30753.1"/>
    </source>
</evidence>
<keyword evidence="2" id="KW-1133">Transmembrane helix</keyword>
<dbReference type="GO" id="GO:0071111">
    <property type="term" value="F:cyclic-guanylate-specific phosphodiesterase activity"/>
    <property type="evidence" value="ECO:0007669"/>
    <property type="project" value="UniProtKB-EC"/>
</dbReference>
<comment type="caution">
    <text evidence="6">The sequence shown here is derived from an EMBL/GenBank/DDBJ whole genome shotgun (WGS) entry which is preliminary data.</text>
</comment>
<dbReference type="FunFam" id="3.20.20.450:FF:000001">
    <property type="entry name" value="Cyclic di-GMP phosphodiesterase yahA"/>
    <property type="match status" value="1"/>
</dbReference>
<gene>
    <name evidence="6" type="ORF">AT959_08450</name>
</gene>
<dbReference type="Proteomes" id="UP000070186">
    <property type="component" value="Unassembled WGS sequence"/>
</dbReference>
<dbReference type="InterPro" id="IPR029787">
    <property type="entry name" value="Nucleotide_cyclase"/>
</dbReference>
<feature type="transmembrane region" description="Helical" evidence="2">
    <location>
        <begin position="51"/>
        <end position="70"/>
    </location>
</feature>
<dbReference type="Pfam" id="PF00990">
    <property type="entry name" value="GGDEF"/>
    <property type="match status" value="1"/>
</dbReference>
<keyword evidence="7" id="KW-1185">Reference proteome</keyword>
<dbReference type="InterPro" id="IPR000160">
    <property type="entry name" value="GGDEF_dom"/>
</dbReference>
<dbReference type="SUPFAM" id="SSF55073">
    <property type="entry name" value="Nucleotide cyclase"/>
    <property type="match status" value="1"/>
</dbReference>
<dbReference type="CDD" id="cd00130">
    <property type="entry name" value="PAS"/>
    <property type="match status" value="1"/>
</dbReference>
<proteinExistence type="predicted"/>
<dbReference type="PANTHER" id="PTHR44757:SF2">
    <property type="entry name" value="BIOFILM ARCHITECTURE MAINTENANCE PROTEIN MBAA"/>
    <property type="match status" value="1"/>
</dbReference>
<evidence type="ECO:0000259" key="5">
    <source>
        <dbReference type="PROSITE" id="PS50887"/>
    </source>
</evidence>
<organism evidence="6 7">
    <name type="scientific">Dechloromonas denitrificans</name>
    <dbReference type="NCBI Taxonomy" id="281362"/>
    <lineage>
        <taxon>Bacteria</taxon>
        <taxon>Pseudomonadati</taxon>
        <taxon>Pseudomonadota</taxon>
        <taxon>Betaproteobacteria</taxon>
        <taxon>Rhodocyclales</taxon>
        <taxon>Azonexaceae</taxon>
        <taxon>Dechloromonas</taxon>
    </lineage>
</organism>
<dbReference type="PROSITE" id="PS50887">
    <property type="entry name" value="GGDEF"/>
    <property type="match status" value="1"/>
</dbReference>
<dbReference type="CDD" id="cd01949">
    <property type="entry name" value="GGDEF"/>
    <property type="match status" value="1"/>
</dbReference>
<feature type="domain" description="GGDEF" evidence="5">
    <location>
        <begin position="239"/>
        <end position="372"/>
    </location>
</feature>
<dbReference type="SMART" id="SM00091">
    <property type="entry name" value="PAS"/>
    <property type="match status" value="1"/>
</dbReference>
<protein>
    <recommendedName>
        <fullName evidence="8">Diguanylate cyclase</fullName>
    </recommendedName>
</protein>
<evidence type="ECO:0000259" key="3">
    <source>
        <dbReference type="PROSITE" id="PS50112"/>
    </source>
</evidence>
<dbReference type="PROSITE" id="PS50112">
    <property type="entry name" value="PAS"/>
    <property type="match status" value="1"/>
</dbReference>
<dbReference type="InterPro" id="IPR012226">
    <property type="entry name" value="Diguanyl_cyclase/Pdiesterase"/>
</dbReference>
<dbReference type="GO" id="GO:0071732">
    <property type="term" value="P:cellular response to nitric oxide"/>
    <property type="evidence" value="ECO:0007669"/>
    <property type="project" value="UniProtKB-ARBA"/>
</dbReference>
<dbReference type="PROSITE" id="PS50883">
    <property type="entry name" value="EAL"/>
    <property type="match status" value="1"/>
</dbReference>
<dbReference type="Pfam" id="PF00563">
    <property type="entry name" value="EAL"/>
    <property type="match status" value="1"/>
</dbReference>
<dbReference type="Gene3D" id="3.30.70.270">
    <property type="match status" value="1"/>
</dbReference>
<dbReference type="NCBIfam" id="TIGR00254">
    <property type="entry name" value="GGDEF"/>
    <property type="match status" value="1"/>
</dbReference>
<sequence>MHNPAVAGRKLVMVALGAIALVWSVVAYGLLTAVPPAAQSGLDTGAAMPAISWLPLLTAGLFSCLVLFGLQTLRRSLRLAGEQIELHRKIIHHASEAVLVIDADQRILAVNPAFEQVSGYTTAEIIGQSSELLCSERNGPDFYQKLWSGLRDTGQWEGEIWGRSKSGELFPRLLRLNAVCEGDVPTHYVAVFSDISAQKAQEARIEYLAHHDPLTGLPNRVALGNYFERALSAARDNGSQLAVLIIDLDNFKMVNDSLGHHAGDRLLCEVARRLLQVAGEFDQVIRLGGDEFVLLLENVPNTDVVLTNVQALMKAVSETCEIDGHPLHTSLSIGISLFPGDGDTPEALMRNADTAMYYAKANGRNKYQFFAAPMNAAANKRLHLESELWEALANNELLLHYQPQLDLPSGRIVGVEALVRWQHPKLGMIPPADFIPVAEDSGLILPLGHWVLLTACRQAKAWLDAGIDMGEIAVNISAYQFRQPEFAQSVRAVLAESGLPAERLELEITESTIMHSADSSVTTLEELKAMGVKLAVDDFGTGYSSLSYLRRFPIDRLKIDRSFVADMESDADAASLVASIIALGGSLGLRLVAEGVENSAQVSSLREMACERVQGFHFCRPMPAEGVVDMLNSLRPGIAPD</sequence>
<dbReference type="Pfam" id="PF13426">
    <property type="entry name" value="PAS_9"/>
    <property type="match status" value="1"/>
</dbReference>
<dbReference type="InterPro" id="IPR043128">
    <property type="entry name" value="Rev_trsase/Diguanyl_cyclase"/>
</dbReference>
<keyword evidence="2" id="KW-0472">Membrane</keyword>
<dbReference type="AlphaFoldDB" id="A0A133XIH8"/>
<dbReference type="InterPro" id="IPR035965">
    <property type="entry name" value="PAS-like_dom_sf"/>
</dbReference>
<name>A0A133XIH8_9RHOO</name>
<reference evidence="6 7" key="1">
    <citation type="submission" date="2015-12" db="EMBL/GenBank/DDBJ databases">
        <title>Nitrous oxide reduction kinetics distinguish bacteria harboring typical versus atypical NosZ.</title>
        <authorList>
            <person name="Yoon S."/>
            <person name="Nissen S."/>
            <person name="Park D."/>
            <person name="Sanford R.A."/>
            <person name="Loeffler F.E."/>
        </authorList>
    </citation>
    <scope>NUCLEOTIDE SEQUENCE [LARGE SCALE GENOMIC DNA]</scope>
    <source>
        <strain evidence="6 7">ATCC BAA-841</strain>
    </source>
</reference>
<comment type="catalytic activity">
    <reaction evidence="1">
        <text>3',3'-c-di-GMP + H2O = 5'-phosphoguanylyl(3'-&gt;5')guanosine + H(+)</text>
        <dbReference type="Rhea" id="RHEA:24902"/>
        <dbReference type="ChEBI" id="CHEBI:15377"/>
        <dbReference type="ChEBI" id="CHEBI:15378"/>
        <dbReference type="ChEBI" id="CHEBI:58754"/>
        <dbReference type="ChEBI" id="CHEBI:58805"/>
        <dbReference type="EC" id="3.1.4.52"/>
    </reaction>
    <physiologicalReaction direction="left-to-right" evidence="1">
        <dbReference type="Rhea" id="RHEA:24903"/>
    </physiologicalReaction>
</comment>
<dbReference type="CDD" id="cd01948">
    <property type="entry name" value="EAL"/>
    <property type="match status" value="1"/>
</dbReference>
<dbReference type="Gene3D" id="3.30.450.20">
    <property type="entry name" value="PAS domain"/>
    <property type="match status" value="1"/>
</dbReference>
<feature type="transmembrane region" description="Helical" evidence="2">
    <location>
        <begin position="12"/>
        <end position="31"/>
    </location>
</feature>
<evidence type="ECO:0000313" key="7">
    <source>
        <dbReference type="Proteomes" id="UP000070186"/>
    </source>
</evidence>
<dbReference type="NCBIfam" id="TIGR00229">
    <property type="entry name" value="sensory_box"/>
    <property type="match status" value="1"/>
</dbReference>
<dbReference type="EMBL" id="LODL01000019">
    <property type="protein sequence ID" value="KXB30753.1"/>
    <property type="molecule type" value="Genomic_DNA"/>
</dbReference>
<evidence type="ECO:0000256" key="1">
    <source>
        <dbReference type="ARBA" id="ARBA00051114"/>
    </source>
</evidence>
<accession>A0A133XIH8</accession>
<dbReference type="Gene3D" id="3.20.20.450">
    <property type="entry name" value="EAL domain"/>
    <property type="match status" value="1"/>
</dbReference>
<keyword evidence="2" id="KW-0812">Transmembrane</keyword>
<dbReference type="FunFam" id="3.30.70.270:FF:000001">
    <property type="entry name" value="Diguanylate cyclase domain protein"/>
    <property type="match status" value="1"/>
</dbReference>
<evidence type="ECO:0000259" key="4">
    <source>
        <dbReference type="PROSITE" id="PS50883"/>
    </source>
</evidence>
<feature type="domain" description="EAL" evidence="4">
    <location>
        <begin position="381"/>
        <end position="635"/>
    </location>
</feature>
<dbReference type="SUPFAM" id="SSF55785">
    <property type="entry name" value="PYP-like sensor domain (PAS domain)"/>
    <property type="match status" value="1"/>
</dbReference>
<dbReference type="InterPro" id="IPR001633">
    <property type="entry name" value="EAL_dom"/>
</dbReference>
<dbReference type="PANTHER" id="PTHR44757">
    <property type="entry name" value="DIGUANYLATE CYCLASE DGCP"/>
    <property type="match status" value="1"/>
</dbReference>
<feature type="domain" description="PAS" evidence="3">
    <location>
        <begin position="83"/>
        <end position="129"/>
    </location>
</feature>
<dbReference type="SMART" id="SM00267">
    <property type="entry name" value="GGDEF"/>
    <property type="match status" value="1"/>
</dbReference>
<dbReference type="InterPro" id="IPR035919">
    <property type="entry name" value="EAL_sf"/>
</dbReference>